<reference evidence="1 2" key="1">
    <citation type="journal article" date="2010" name="Nature">
        <title>The Ectocarpus genome and the independent evolution of multicellularity in brown algae.</title>
        <authorList>
            <person name="Cock J.M."/>
            <person name="Sterck L."/>
            <person name="Rouze P."/>
            <person name="Scornet D."/>
            <person name="Allen A.E."/>
            <person name="Amoutzias G."/>
            <person name="Anthouard V."/>
            <person name="Artiguenave F."/>
            <person name="Aury J.M."/>
            <person name="Badger J.H."/>
            <person name="Beszteri B."/>
            <person name="Billiau K."/>
            <person name="Bonnet E."/>
            <person name="Bothwell J.H."/>
            <person name="Bowler C."/>
            <person name="Boyen C."/>
            <person name="Brownlee C."/>
            <person name="Carrano C.J."/>
            <person name="Charrier B."/>
            <person name="Cho G.Y."/>
            <person name="Coelho S.M."/>
            <person name="Collen J."/>
            <person name="Corre E."/>
            <person name="Da Silva C."/>
            <person name="Delage L."/>
            <person name="Delaroque N."/>
            <person name="Dittami S.M."/>
            <person name="Doulbeau S."/>
            <person name="Elias M."/>
            <person name="Farnham G."/>
            <person name="Gachon C.M."/>
            <person name="Gschloessl B."/>
            <person name="Heesch S."/>
            <person name="Jabbari K."/>
            <person name="Jubin C."/>
            <person name="Kawai H."/>
            <person name="Kimura K."/>
            <person name="Kloareg B."/>
            <person name="Kupper F.C."/>
            <person name="Lang D."/>
            <person name="Le Bail A."/>
            <person name="Leblanc C."/>
            <person name="Lerouge P."/>
            <person name="Lohr M."/>
            <person name="Lopez P.J."/>
            <person name="Martens C."/>
            <person name="Maumus F."/>
            <person name="Michel G."/>
            <person name="Miranda-Saavedra D."/>
            <person name="Morales J."/>
            <person name="Moreau H."/>
            <person name="Motomura T."/>
            <person name="Nagasato C."/>
            <person name="Napoli C.A."/>
            <person name="Nelson D.R."/>
            <person name="Nyvall-Collen P."/>
            <person name="Peters A.F."/>
            <person name="Pommier C."/>
            <person name="Potin P."/>
            <person name="Poulain J."/>
            <person name="Quesneville H."/>
            <person name="Read B."/>
            <person name="Rensing S.A."/>
            <person name="Ritter A."/>
            <person name="Rousvoal S."/>
            <person name="Samanta M."/>
            <person name="Samson G."/>
            <person name="Schroeder D.C."/>
            <person name="Segurens B."/>
            <person name="Strittmatter M."/>
            <person name="Tonon T."/>
            <person name="Tregear J.W."/>
            <person name="Valentin K."/>
            <person name="von Dassow P."/>
            <person name="Yamagishi T."/>
            <person name="Van de Peer Y."/>
            <person name="Wincker P."/>
        </authorList>
    </citation>
    <scope>NUCLEOTIDE SEQUENCE [LARGE SCALE GENOMIC DNA]</scope>
    <source>
        <strain evidence="2">Ec32 / CCAP1310/4</strain>
    </source>
</reference>
<dbReference type="InParanoid" id="D7FTZ0"/>
<evidence type="ECO:0000313" key="2">
    <source>
        <dbReference type="Proteomes" id="UP000002630"/>
    </source>
</evidence>
<dbReference type="Proteomes" id="UP000002630">
    <property type="component" value="Unassembled WGS sequence"/>
</dbReference>
<dbReference type="EMBL" id="FN649760">
    <property type="protein sequence ID" value="CBJ31517.1"/>
    <property type="molecule type" value="Genomic_DNA"/>
</dbReference>
<gene>
    <name evidence="1" type="ORF">Esi_0261_0036</name>
</gene>
<evidence type="ECO:0000313" key="1">
    <source>
        <dbReference type="EMBL" id="CBJ31517.1"/>
    </source>
</evidence>
<organism evidence="1 2">
    <name type="scientific">Ectocarpus siliculosus</name>
    <name type="common">Brown alga</name>
    <name type="synonym">Conferva siliculosa</name>
    <dbReference type="NCBI Taxonomy" id="2880"/>
    <lineage>
        <taxon>Eukaryota</taxon>
        <taxon>Sar</taxon>
        <taxon>Stramenopiles</taxon>
        <taxon>Ochrophyta</taxon>
        <taxon>PX clade</taxon>
        <taxon>Phaeophyceae</taxon>
        <taxon>Ectocarpales</taxon>
        <taxon>Ectocarpaceae</taxon>
        <taxon>Ectocarpus</taxon>
    </lineage>
</organism>
<name>D7FTZ0_ECTSI</name>
<protein>
    <submittedName>
        <fullName evidence="1">Uncharacterized protein</fullName>
    </submittedName>
</protein>
<accession>D7FTZ0</accession>
<sequence length="43" mass="4464">MDDDDQTSSEWSPVISTAAFAALQVERAGQTNAVGVGVSRQPA</sequence>
<dbReference type="AlphaFoldDB" id="D7FTZ0"/>
<proteinExistence type="predicted"/>
<keyword evidence="2" id="KW-1185">Reference proteome</keyword>